<accession>A0A7G8PTT2</accession>
<dbReference type="Pfam" id="PF01336">
    <property type="entry name" value="tRNA_anti-codon"/>
    <property type="match status" value="1"/>
</dbReference>
<dbReference type="InterPro" id="IPR045864">
    <property type="entry name" value="aa-tRNA-synth_II/BPL/LPL"/>
</dbReference>
<dbReference type="InterPro" id="IPR004365">
    <property type="entry name" value="NA-bd_OB_tRNA"/>
</dbReference>
<dbReference type="InterPro" id="IPR006195">
    <property type="entry name" value="aa-tRNA-synth_II"/>
</dbReference>
<proteinExistence type="inferred from homology"/>
<comment type="catalytic activity">
    <reaction evidence="7">
        <text>tRNA(Asn) + L-asparagine + ATP = L-asparaginyl-tRNA(Asn) + AMP + diphosphate + H(+)</text>
        <dbReference type="Rhea" id="RHEA:11180"/>
        <dbReference type="Rhea" id="RHEA-COMP:9659"/>
        <dbReference type="Rhea" id="RHEA-COMP:9674"/>
        <dbReference type="ChEBI" id="CHEBI:15378"/>
        <dbReference type="ChEBI" id="CHEBI:30616"/>
        <dbReference type="ChEBI" id="CHEBI:33019"/>
        <dbReference type="ChEBI" id="CHEBI:58048"/>
        <dbReference type="ChEBI" id="CHEBI:78442"/>
        <dbReference type="ChEBI" id="CHEBI:78515"/>
        <dbReference type="ChEBI" id="CHEBI:456215"/>
        <dbReference type="EC" id="6.1.1.22"/>
    </reaction>
</comment>
<evidence type="ECO:0000256" key="3">
    <source>
        <dbReference type="ARBA" id="ARBA00022741"/>
    </source>
</evidence>
<dbReference type="PANTHER" id="PTHR22594:SF34">
    <property type="entry name" value="ASPARAGINE--TRNA LIGASE, MITOCHONDRIAL-RELATED"/>
    <property type="match status" value="1"/>
</dbReference>
<dbReference type="NCBIfam" id="TIGR00457">
    <property type="entry name" value="asnS"/>
    <property type="match status" value="1"/>
</dbReference>
<dbReference type="GO" id="GO:0005737">
    <property type="term" value="C:cytoplasm"/>
    <property type="evidence" value="ECO:0007669"/>
    <property type="project" value="UniProtKB-SubCell"/>
</dbReference>
<dbReference type="CDD" id="cd00776">
    <property type="entry name" value="AsxRS_core"/>
    <property type="match status" value="1"/>
</dbReference>
<dbReference type="RefSeq" id="WP_186991901.1">
    <property type="nucleotide sequence ID" value="NZ_CP052909.1"/>
</dbReference>
<feature type="domain" description="Aminoacyl-transfer RNA synthetases class-II family profile" evidence="9">
    <location>
        <begin position="134"/>
        <end position="470"/>
    </location>
</feature>
<dbReference type="GO" id="GO:0006421">
    <property type="term" value="P:asparaginyl-tRNA aminoacylation"/>
    <property type="evidence" value="ECO:0007669"/>
    <property type="project" value="UniProtKB-UniRule"/>
</dbReference>
<evidence type="ECO:0000256" key="2">
    <source>
        <dbReference type="ARBA" id="ARBA00022598"/>
    </source>
</evidence>
<dbReference type="InterPro" id="IPR012340">
    <property type="entry name" value="NA-bd_OB-fold"/>
</dbReference>
<evidence type="ECO:0000256" key="1">
    <source>
        <dbReference type="ARBA" id="ARBA00008226"/>
    </source>
</evidence>
<keyword evidence="2 7" id="KW-0436">Ligase</keyword>
<evidence type="ECO:0000256" key="8">
    <source>
        <dbReference type="SAM" id="Coils"/>
    </source>
</evidence>
<dbReference type="AlphaFoldDB" id="A0A7G8PTT2"/>
<name>A0A7G8PTT2_9FLAO</name>
<protein>
    <recommendedName>
        <fullName evidence="7">Asparagine--tRNA ligase</fullName>
        <ecNumber evidence="7">6.1.1.22</ecNumber>
    </recommendedName>
    <alternativeName>
        <fullName evidence="7">Asparaginyl-tRNA synthetase</fullName>
        <shortName evidence="7">AsnRS</shortName>
    </alternativeName>
</protein>
<dbReference type="SUPFAM" id="SSF50249">
    <property type="entry name" value="Nucleic acid-binding proteins"/>
    <property type="match status" value="1"/>
</dbReference>
<dbReference type="EC" id="6.1.1.22" evidence="7"/>
<evidence type="ECO:0000256" key="4">
    <source>
        <dbReference type="ARBA" id="ARBA00022840"/>
    </source>
</evidence>
<comment type="subcellular location">
    <subcellularLocation>
        <location evidence="7">Cytoplasm</location>
    </subcellularLocation>
</comment>
<dbReference type="HAMAP" id="MF_00534">
    <property type="entry name" value="Asn_tRNA_synth"/>
    <property type="match status" value="1"/>
</dbReference>
<dbReference type="Pfam" id="PF00152">
    <property type="entry name" value="tRNA-synt_2"/>
    <property type="match status" value="1"/>
</dbReference>
<dbReference type="CDD" id="cd04318">
    <property type="entry name" value="EcAsnRS_like_N"/>
    <property type="match status" value="1"/>
</dbReference>
<organism evidence="10 11">
    <name type="scientific">Constantimarinum furrinae</name>
    <dbReference type="NCBI Taxonomy" id="2562285"/>
    <lineage>
        <taxon>Bacteria</taxon>
        <taxon>Pseudomonadati</taxon>
        <taxon>Bacteroidota</taxon>
        <taxon>Flavobacteriia</taxon>
        <taxon>Flavobacteriales</taxon>
        <taxon>Flavobacteriaceae</taxon>
        <taxon>Altibacter/Constantimarinum group</taxon>
        <taxon>Constantimarinum</taxon>
    </lineage>
</organism>
<dbReference type="GO" id="GO:0003676">
    <property type="term" value="F:nucleic acid binding"/>
    <property type="evidence" value="ECO:0007669"/>
    <property type="project" value="InterPro"/>
</dbReference>
<dbReference type="SUPFAM" id="SSF55681">
    <property type="entry name" value="Class II aaRS and biotin synthetases"/>
    <property type="match status" value="1"/>
</dbReference>
<keyword evidence="11" id="KW-1185">Reference proteome</keyword>
<dbReference type="EMBL" id="CP052909">
    <property type="protein sequence ID" value="QNJ97748.1"/>
    <property type="molecule type" value="Genomic_DNA"/>
</dbReference>
<comment type="subunit">
    <text evidence="7">Homodimer.</text>
</comment>
<feature type="coiled-coil region" evidence="8">
    <location>
        <begin position="274"/>
        <end position="301"/>
    </location>
</feature>
<dbReference type="PANTHER" id="PTHR22594">
    <property type="entry name" value="ASPARTYL/LYSYL-TRNA SYNTHETASE"/>
    <property type="match status" value="1"/>
</dbReference>
<dbReference type="KEGG" id="alti:ALE3EI_1179"/>
<evidence type="ECO:0000256" key="6">
    <source>
        <dbReference type="ARBA" id="ARBA00023146"/>
    </source>
</evidence>
<evidence type="ECO:0000256" key="5">
    <source>
        <dbReference type="ARBA" id="ARBA00022917"/>
    </source>
</evidence>
<dbReference type="Proteomes" id="UP000515514">
    <property type="component" value="Chromosome"/>
</dbReference>
<dbReference type="PRINTS" id="PR01042">
    <property type="entry name" value="TRNASYNTHASP"/>
</dbReference>
<dbReference type="Gene3D" id="2.40.50.140">
    <property type="entry name" value="Nucleic acid-binding proteins"/>
    <property type="match status" value="1"/>
</dbReference>
<dbReference type="InterPro" id="IPR002312">
    <property type="entry name" value="Asp/Asn-tRNA-synth_IIb"/>
</dbReference>
<sequence>MHHTEIITLLQTEPSIHEINVKGWVRSFRSNRFIALNDGSTIKNLQCVVDFEKVDEEILKKITTGAAVSVTGVLVESQGQGQSVEVQVSEIEILGEANPEDVKLTILSPKRHTLEKLREQAHLRVRTNTFGAVMRIRSKLAFAVHEYFQKNGFYYMHAPIITGSDAEGAGEMFRVSSLDPKNPPLDEKGNVNYKEDFFEKETNLTVSGQLEAETYAMGLGKVYTFGPTFRAENSNTSRHLAEFWMIEPEIAFCDLAGNMDLAEDFIKYIINYALNHCADDLEFLENRLLEEEKSKPQAERSDMVLRDKLKFIIDNNFKRVSYTEAIDILKRSKPNQKKKFKYIIEEWGADLQSEHERFLVEKHFKCPVILFDYPAKIKAFYMRLNEDGKTVRAMDVLFPGIGEIVGGSQREERYDVLKQKITEMGIDEKELWWYLELRKFGTAVHSGFGLGFERMVQFVTGMGNIRDVIPYPRTPGNAEF</sequence>
<dbReference type="FunFam" id="3.30.930.10:FF:000016">
    <property type="entry name" value="Asparagine--tRNA ligase"/>
    <property type="match status" value="1"/>
</dbReference>
<dbReference type="Gene3D" id="3.30.930.10">
    <property type="entry name" value="Bira Bifunctional Protein, Domain 2"/>
    <property type="match status" value="1"/>
</dbReference>
<gene>
    <name evidence="7" type="primary">asnS</name>
    <name evidence="10" type="ORF">ALE3EI_1179</name>
</gene>
<dbReference type="PROSITE" id="PS50862">
    <property type="entry name" value="AA_TRNA_LIGASE_II"/>
    <property type="match status" value="1"/>
</dbReference>
<keyword evidence="8" id="KW-0175">Coiled coil</keyword>
<dbReference type="InterPro" id="IPR004522">
    <property type="entry name" value="Asn-tRNA-ligase"/>
</dbReference>
<keyword evidence="7" id="KW-0963">Cytoplasm</keyword>
<dbReference type="GO" id="GO:0004816">
    <property type="term" value="F:asparagine-tRNA ligase activity"/>
    <property type="evidence" value="ECO:0007669"/>
    <property type="project" value="UniProtKB-UniRule"/>
</dbReference>
<reference evidence="10 11" key="1">
    <citation type="submission" date="2020-04" db="EMBL/GenBank/DDBJ databases">
        <title>Genome sequence of Altibacter aquimarinus strain ALE3EI.</title>
        <authorList>
            <person name="Oh H.-M."/>
            <person name="Jang D."/>
        </authorList>
    </citation>
    <scope>NUCLEOTIDE SEQUENCE [LARGE SCALE GENOMIC DNA]</scope>
    <source>
        <strain evidence="10 11">ALE3EI</strain>
    </source>
</reference>
<keyword evidence="6 7" id="KW-0030">Aminoacyl-tRNA synthetase</keyword>
<evidence type="ECO:0000313" key="10">
    <source>
        <dbReference type="EMBL" id="QNJ97748.1"/>
    </source>
</evidence>
<evidence type="ECO:0000313" key="11">
    <source>
        <dbReference type="Proteomes" id="UP000515514"/>
    </source>
</evidence>
<evidence type="ECO:0000256" key="7">
    <source>
        <dbReference type="HAMAP-Rule" id="MF_00534"/>
    </source>
</evidence>
<keyword evidence="4 7" id="KW-0067">ATP-binding</keyword>
<dbReference type="GO" id="GO:0005524">
    <property type="term" value="F:ATP binding"/>
    <property type="evidence" value="ECO:0007669"/>
    <property type="project" value="UniProtKB-UniRule"/>
</dbReference>
<dbReference type="InterPro" id="IPR004364">
    <property type="entry name" value="Aa-tRNA-synt_II"/>
</dbReference>
<keyword evidence="3 7" id="KW-0547">Nucleotide-binding</keyword>
<keyword evidence="5 7" id="KW-0648">Protein biosynthesis</keyword>
<dbReference type="NCBIfam" id="NF003037">
    <property type="entry name" value="PRK03932.1"/>
    <property type="match status" value="1"/>
</dbReference>
<evidence type="ECO:0000259" key="9">
    <source>
        <dbReference type="PROSITE" id="PS50862"/>
    </source>
</evidence>
<comment type="similarity">
    <text evidence="1 7">Belongs to the class-II aminoacyl-tRNA synthetase family.</text>
</comment>